<comment type="subunit">
    <text evidence="4">Heterooligomer of subunits alpha (IDH3A), beta (IDH3B), and gamma (IDH3G) in the apparent ratio of 2:1:1. The heterodimer containing one IDH3A and one IDH3B subunit and the heterodimer containing one IDH3A and one IDH3G subunit assemble into a heterotetramer (which contains two subunits of IDH3A, one of IDH3B and one of IDH3G) and further into the heterooctamer.</text>
</comment>
<dbReference type="GO" id="GO:0016197">
    <property type="term" value="P:endosomal transport"/>
    <property type="evidence" value="ECO:0007669"/>
    <property type="project" value="TreeGrafter"/>
</dbReference>
<dbReference type="InterPro" id="IPR004434">
    <property type="entry name" value="Isocitrate_DH_NAD"/>
</dbReference>
<dbReference type="Gene3D" id="3.40.718.10">
    <property type="entry name" value="Isopropylmalate Dehydrogenase"/>
    <property type="match status" value="1"/>
</dbReference>
<dbReference type="InterPro" id="IPR006925">
    <property type="entry name" value="Vps16_C"/>
</dbReference>
<sequence>MLLRGTRVRALGLLPPQRLGLWASAARGGFFPGSEQTTSHEQTFNSCSLHQFSLSFFLFCFYIKHLIRNPMAYNAQRSSRYASAVLNLLHVPECILRRPTPSLNHPPVSPALKPGRDPPNRCYGPSFATVFRKNQSVGQSPKEVSFFPQARKLENYIPLADTLRAKGYEVQMDALIVRALGAWDPCNERVLRTCGIGRRYARLMRRLMVSDTIRRSRDIYIEHITGHRQYQEVKFELYSMAWNLKEDLRDCLVAAAPYGGPIALLKNNLRKEKSPGSRPLLEIYSASGVPLASVLWKSGQVVQLGWTASEDLLCIQEDGTVLIYNLFCEFKRHFSMGNEVLQNHVREAKVFHTEYGTGVAILTGAHRFSLTTNIDNLKLRRMPEVPGLQKLPSCWAVLSQDRVTIILLAVGQDLYLLDNTSCSVVTPPGISPHAGAYVQMAVSFNYCYLALFTDTGSIWMGTSSLKEKLGEFSCDFRAPPRQMVWAGSAGSWRHAAELWILSGERRFVLDEDSYLVPELDGVRIFSRTTHEFLHEIPEASEEIFKIASMAPGALLLEAQREYEKESQKADEYLREIKDQNLLSEAARQCIEAAGYEHEPETQKSLLRAASFGKCFLDKFSPESFVRTCRDLRVLNAIRDYQIGIPLTFAQCCRYKQLTIEVLLDRLVLRRLYPLAIKICEYLRLSEFQGVSRILAHWACYKVQQKDKSDEEVAHAVNQKLGDTPGISYSEIAARAYDCGRTELAIKLLEYEPRSGEQVPLLLKMKKSQLALNKAIESGDTDLVYTVVLHLKNELNRGTFFMTLQKQPVALSLYRQFCKHQELETLKDLYNQDDDHQELGNFHVRSSYSSEKRIEGRVAALQNAVDEYYKAKNEFAAKTEKPEGVFKVTMLPGDGVGPELMHSVKEVFKAAGVPVEFDEHHLSEVQNMASELKLDEVVDSMKESKVAIIGKIHTPMEYKGELASYDMRLRRKLDLFANVVHVNSLPGYKTRHNNLDLVIIREQTEGEYSSLEHESVKGVIECLKIITRDKSQRIAKFAFDYATKKGRSKVTAVHKANIMKLGDGLFLQCCEEVAELYPKIKFDTMIIDNCCMQLVQDPHQFDVLVMPNLYGNIIDNLAAGLVGGAGVVPGESYSAEYAVFEMGARHPFAQAVGRNIANPTAMLLSAANMLRHLNLEHHSNMISDAVKRVIKVGKVRTRDMGGYSTTSDFIKSVIDNLHPHYGV</sequence>
<evidence type="ECO:0000256" key="5">
    <source>
        <dbReference type="ARBA" id="ARBA00022532"/>
    </source>
</evidence>
<dbReference type="GO" id="GO:0005765">
    <property type="term" value="C:lysosomal membrane"/>
    <property type="evidence" value="ECO:0007669"/>
    <property type="project" value="TreeGrafter"/>
</dbReference>
<organism evidence="11 12">
    <name type="scientific">Chelonia mydas</name>
    <name type="common">Green sea-turtle</name>
    <name type="synonym">Chelonia agassizi</name>
    <dbReference type="NCBI Taxonomy" id="8469"/>
    <lineage>
        <taxon>Eukaryota</taxon>
        <taxon>Metazoa</taxon>
        <taxon>Chordata</taxon>
        <taxon>Craniata</taxon>
        <taxon>Vertebrata</taxon>
        <taxon>Euteleostomi</taxon>
        <taxon>Archelosauria</taxon>
        <taxon>Testudinata</taxon>
        <taxon>Testudines</taxon>
        <taxon>Cryptodira</taxon>
        <taxon>Durocryptodira</taxon>
        <taxon>Americhelydia</taxon>
        <taxon>Chelonioidea</taxon>
        <taxon>Cheloniidae</taxon>
        <taxon>Chelonia</taxon>
    </lineage>
</organism>
<dbReference type="Pfam" id="PF04840">
    <property type="entry name" value="Vps16_C"/>
    <property type="match status" value="1"/>
</dbReference>
<proteinExistence type="inferred from homology"/>
<dbReference type="EMBL" id="KB546240">
    <property type="protein sequence ID" value="EMP31259.1"/>
    <property type="molecule type" value="Genomic_DNA"/>
</dbReference>
<comment type="subcellular location">
    <subcellularLocation>
        <location evidence="1 8">Mitochondrion</location>
    </subcellularLocation>
</comment>
<dbReference type="GO" id="GO:0051287">
    <property type="term" value="F:NAD binding"/>
    <property type="evidence" value="ECO:0007669"/>
    <property type="project" value="UniProtKB-UniRule"/>
</dbReference>
<dbReference type="Pfam" id="PF04841">
    <property type="entry name" value="Vps16_N"/>
    <property type="match status" value="1"/>
</dbReference>
<dbReference type="GO" id="GO:0005768">
    <property type="term" value="C:endosome"/>
    <property type="evidence" value="ECO:0007669"/>
    <property type="project" value="TreeGrafter"/>
</dbReference>
<feature type="domain" description="Isopropylmalate dehydrogenase-like" evidence="10">
    <location>
        <begin position="886"/>
        <end position="1212"/>
    </location>
</feature>
<accession>M7B2H1</accession>
<dbReference type="SUPFAM" id="SSF53659">
    <property type="entry name" value="Isocitrate/Isopropylmalate dehydrogenase-like"/>
    <property type="match status" value="1"/>
</dbReference>
<dbReference type="FunFam" id="3.40.718.10:FF:000001">
    <property type="entry name" value="Isocitrate dehydrogenase [NAD] subunit, mitochondrial"/>
    <property type="match status" value="1"/>
</dbReference>
<dbReference type="Proteomes" id="UP000031443">
    <property type="component" value="Unassembled WGS sequence"/>
</dbReference>
<dbReference type="SMART" id="SM01329">
    <property type="entry name" value="Iso_dh"/>
    <property type="match status" value="1"/>
</dbReference>
<dbReference type="InterPro" id="IPR024084">
    <property type="entry name" value="IsoPropMal-DH-like_dom"/>
</dbReference>
<dbReference type="STRING" id="8469.M7B2H1"/>
<evidence type="ECO:0000313" key="11">
    <source>
        <dbReference type="EMBL" id="EMP31259.1"/>
    </source>
</evidence>
<dbReference type="InterPro" id="IPR006926">
    <property type="entry name" value="Vps16_N"/>
</dbReference>
<evidence type="ECO:0000256" key="8">
    <source>
        <dbReference type="RuleBase" id="RU361266"/>
    </source>
</evidence>
<evidence type="ECO:0000256" key="2">
    <source>
        <dbReference type="ARBA" id="ARBA00007769"/>
    </source>
</evidence>
<keyword evidence="12" id="KW-1185">Reference proteome</keyword>
<dbReference type="Pfam" id="PF00180">
    <property type="entry name" value="Iso_dh"/>
    <property type="match status" value="1"/>
</dbReference>
<dbReference type="AlphaFoldDB" id="M7B2H1"/>
<comment type="similarity">
    <text evidence="3">Belongs to the VPS16 family.</text>
</comment>
<dbReference type="eggNOG" id="KOG0784">
    <property type="taxonomic scope" value="Eukaryota"/>
</dbReference>
<keyword evidence="5 8" id="KW-0816">Tricarboxylic acid cycle</keyword>
<dbReference type="PANTHER" id="PTHR12811">
    <property type="entry name" value="VACUOLAR PROTEIN SORTING VPS16"/>
    <property type="match status" value="1"/>
</dbReference>
<evidence type="ECO:0000256" key="7">
    <source>
        <dbReference type="ARBA" id="ARBA00023128"/>
    </source>
</evidence>
<keyword evidence="6 8" id="KW-0809">Transit peptide</keyword>
<evidence type="ECO:0000313" key="12">
    <source>
        <dbReference type="Proteomes" id="UP000031443"/>
    </source>
</evidence>
<dbReference type="GO" id="GO:0006886">
    <property type="term" value="P:intracellular protein transport"/>
    <property type="evidence" value="ECO:0007669"/>
    <property type="project" value="InterPro"/>
</dbReference>
<comment type="similarity">
    <text evidence="2 8">Belongs to the isocitrate and isopropylmalate dehydrogenases family.</text>
</comment>
<dbReference type="GO" id="GO:0006099">
    <property type="term" value="P:tricarboxylic acid cycle"/>
    <property type="evidence" value="ECO:0007669"/>
    <property type="project" value="UniProtKB-UniRule"/>
</dbReference>
<dbReference type="NCBIfam" id="TIGR00175">
    <property type="entry name" value="mito_nad_idh"/>
    <property type="match status" value="1"/>
</dbReference>
<feature type="coiled-coil region" evidence="9">
    <location>
        <begin position="555"/>
        <end position="582"/>
    </location>
</feature>
<dbReference type="GO" id="GO:0016616">
    <property type="term" value="F:oxidoreductase activity, acting on the CH-OH group of donors, NAD or NADP as acceptor"/>
    <property type="evidence" value="ECO:0007669"/>
    <property type="project" value="InterPro"/>
</dbReference>
<dbReference type="GO" id="GO:0030897">
    <property type="term" value="C:HOPS complex"/>
    <property type="evidence" value="ECO:0007669"/>
    <property type="project" value="TreeGrafter"/>
</dbReference>
<dbReference type="PANTHER" id="PTHR12811:SF0">
    <property type="entry name" value="VACUOLAR PROTEIN SORTING-ASSOCIATED PROTEIN 16 HOMOLOG"/>
    <property type="match status" value="1"/>
</dbReference>
<dbReference type="GO" id="GO:0005739">
    <property type="term" value="C:mitochondrion"/>
    <property type="evidence" value="ECO:0007669"/>
    <property type="project" value="UniProtKB-SubCell"/>
</dbReference>
<protein>
    <recommendedName>
        <fullName evidence="8">Isocitrate dehydrogenase [NAD] subunit, mitochondrial</fullName>
    </recommendedName>
</protein>
<evidence type="ECO:0000256" key="1">
    <source>
        <dbReference type="ARBA" id="ARBA00004173"/>
    </source>
</evidence>
<keyword evidence="7 8" id="KW-0496">Mitochondrion</keyword>
<dbReference type="eggNOG" id="KOG2280">
    <property type="taxonomic scope" value="Eukaryota"/>
</dbReference>
<name>M7B2H1_CHEMY</name>
<dbReference type="GO" id="GO:0003779">
    <property type="term" value="F:actin binding"/>
    <property type="evidence" value="ECO:0007669"/>
    <property type="project" value="TreeGrafter"/>
</dbReference>
<evidence type="ECO:0000259" key="10">
    <source>
        <dbReference type="SMART" id="SM01329"/>
    </source>
</evidence>
<keyword evidence="9" id="KW-0175">Coiled coil</keyword>
<evidence type="ECO:0000256" key="6">
    <source>
        <dbReference type="ARBA" id="ARBA00022946"/>
    </source>
</evidence>
<reference evidence="12" key="1">
    <citation type="journal article" date="2013" name="Nat. Genet.">
        <title>The draft genomes of soft-shell turtle and green sea turtle yield insights into the development and evolution of the turtle-specific body plan.</title>
        <authorList>
            <person name="Wang Z."/>
            <person name="Pascual-Anaya J."/>
            <person name="Zadissa A."/>
            <person name="Li W."/>
            <person name="Niimura Y."/>
            <person name="Huang Z."/>
            <person name="Li C."/>
            <person name="White S."/>
            <person name="Xiong Z."/>
            <person name="Fang D."/>
            <person name="Wang B."/>
            <person name="Ming Y."/>
            <person name="Chen Y."/>
            <person name="Zheng Y."/>
            <person name="Kuraku S."/>
            <person name="Pignatelli M."/>
            <person name="Herrero J."/>
            <person name="Beal K."/>
            <person name="Nozawa M."/>
            <person name="Li Q."/>
            <person name="Wang J."/>
            <person name="Zhang H."/>
            <person name="Yu L."/>
            <person name="Shigenobu S."/>
            <person name="Wang J."/>
            <person name="Liu J."/>
            <person name="Flicek P."/>
            <person name="Searle S."/>
            <person name="Wang J."/>
            <person name="Kuratani S."/>
            <person name="Yin Y."/>
            <person name="Aken B."/>
            <person name="Zhang G."/>
            <person name="Irie N."/>
        </authorList>
    </citation>
    <scope>NUCLEOTIDE SEQUENCE [LARGE SCALE GENOMIC DNA]</scope>
</reference>
<dbReference type="InterPro" id="IPR016534">
    <property type="entry name" value="VPS16"/>
</dbReference>
<evidence type="ECO:0000256" key="3">
    <source>
        <dbReference type="ARBA" id="ARBA00009250"/>
    </source>
</evidence>
<evidence type="ECO:0000256" key="4">
    <source>
        <dbReference type="ARBA" id="ARBA00011525"/>
    </source>
</evidence>
<dbReference type="InterPro" id="IPR019818">
    <property type="entry name" value="IsoCit/isopropylmalate_DH_CS"/>
</dbReference>
<dbReference type="PROSITE" id="PS00470">
    <property type="entry name" value="IDH_IMDH"/>
    <property type="match status" value="1"/>
</dbReference>
<dbReference type="GO" id="GO:0042144">
    <property type="term" value="P:vacuole fusion, non-autophagic"/>
    <property type="evidence" value="ECO:0007669"/>
    <property type="project" value="TreeGrafter"/>
</dbReference>
<gene>
    <name evidence="11" type="ORF">UY3_11618</name>
</gene>
<dbReference type="GO" id="GO:0000287">
    <property type="term" value="F:magnesium ion binding"/>
    <property type="evidence" value="ECO:0007669"/>
    <property type="project" value="UniProtKB-UniRule"/>
</dbReference>
<evidence type="ECO:0000256" key="9">
    <source>
        <dbReference type="SAM" id="Coils"/>
    </source>
</evidence>